<name>A0ABR8DY78_9NOSO</name>
<protein>
    <submittedName>
        <fullName evidence="1">Uncharacterized protein</fullName>
    </submittedName>
</protein>
<comment type="caution">
    <text evidence="1">The sequence shown here is derived from an EMBL/GenBank/DDBJ whole genome shotgun (WGS) entry which is preliminary data.</text>
</comment>
<accession>A0ABR8DY78</accession>
<organism evidence="1 2">
    <name type="scientific">Nostoc flagelliforme FACHB-838</name>
    <dbReference type="NCBI Taxonomy" id="2692904"/>
    <lineage>
        <taxon>Bacteria</taxon>
        <taxon>Bacillati</taxon>
        <taxon>Cyanobacteriota</taxon>
        <taxon>Cyanophyceae</taxon>
        <taxon>Nostocales</taxon>
        <taxon>Nostocaceae</taxon>
        <taxon>Nostoc</taxon>
    </lineage>
</organism>
<gene>
    <name evidence="1" type="ORF">H6G97_31405</name>
</gene>
<dbReference type="Proteomes" id="UP000623440">
    <property type="component" value="Unassembled WGS sequence"/>
</dbReference>
<sequence length="45" mass="5063">MTAAPDIAIVKPLGEVYLGVKVAKTHFAAMRHLKIILRLCFRKKN</sequence>
<evidence type="ECO:0000313" key="1">
    <source>
        <dbReference type="EMBL" id="MBD2533816.1"/>
    </source>
</evidence>
<keyword evidence="2" id="KW-1185">Reference proteome</keyword>
<dbReference type="RefSeq" id="WP_190944361.1">
    <property type="nucleotide sequence ID" value="NZ_JACJSI010000116.1"/>
</dbReference>
<evidence type="ECO:0000313" key="2">
    <source>
        <dbReference type="Proteomes" id="UP000623440"/>
    </source>
</evidence>
<dbReference type="EMBL" id="JACJSI010000116">
    <property type="protein sequence ID" value="MBD2533816.1"/>
    <property type="molecule type" value="Genomic_DNA"/>
</dbReference>
<reference evidence="1 2" key="1">
    <citation type="journal article" date="2020" name="ISME J.">
        <title>Comparative genomics reveals insights into cyanobacterial evolution and habitat adaptation.</title>
        <authorList>
            <person name="Chen M.Y."/>
            <person name="Teng W.K."/>
            <person name="Zhao L."/>
            <person name="Hu C.X."/>
            <person name="Zhou Y.K."/>
            <person name="Han B.P."/>
            <person name="Song L.R."/>
            <person name="Shu W.S."/>
        </authorList>
    </citation>
    <scope>NUCLEOTIDE SEQUENCE [LARGE SCALE GENOMIC DNA]</scope>
    <source>
        <strain evidence="1 2">FACHB-838</strain>
    </source>
</reference>
<proteinExistence type="predicted"/>